<dbReference type="AlphaFoldDB" id="A0A0C2X418"/>
<evidence type="ECO:0000256" key="1">
    <source>
        <dbReference type="SAM" id="MobiDB-lite"/>
    </source>
</evidence>
<keyword evidence="3" id="KW-1185">Reference proteome</keyword>
<feature type="region of interest" description="Disordered" evidence="1">
    <location>
        <begin position="20"/>
        <end position="58"/>
    </location>
</feature>
<dbReference type="OrthoDB" id="3243490at2759"/>
<feature type="compositionally biased region" description="Polar residues" evidence="1">
    <location>
        <begin position="909"/>
        <end position="923"/>
    </location>
</feature>
<evidence type="ECO:0000313" key="2">
    <source>
        <dbReference type="EMBL" id="KIM32933.1"/>
    </source>
</evidence>
<feature type="region of interest" description="Disordered" evidence="1">
    <location>
        <begin position="787"/>
        <end position="817"/>
    </location>
</feature>
<reference evidence="3" key="2">
    <citation type="submission" date="2015-01" db="EMBL/GenBank/DDBJ databases">
        <title>Evolutionary Origins and Diversification of the Mycorrhizal Mutualists.</title>
        <authorList>
            <consortium name="DOE Joint Genome Institute"/>
            <consortium name="Mycorrhizal Genomics Consortium"/>
            <person name="Kohler A."/>
            <person name="Kuo A."/>
            <person name="Nagy L.G."/>
            <person name="Floudas D."/>
            <person name="Copeland A."/>
            <person name="Barry K.W."/>
            <person name="Cichocki N."/>
            <person name="Veneault-Fourrey C."/>
            <person name="LaButti K."/>
            <person name="Lindquist E.A."/>
            <person name="Lipzen A."/>
            <person name="Lundell T."/>
            <person name="Morin E."/>
            <person name="Murat C."/>
            <person name="Riley R."/>
            <person name="Ohm R."/>
            <person name="Sun H."/>
            <person name="Tunlid A."/>
            <person name="Henrissat B."/>
            <person name="Grigoriev I.V."/>
            <person name="Hibbett D.S."/>
            <person name="Martin F."/>
        </authorList>
    </citation>
    <scope>NUCLEOTIDE SEQUENCE [LARGE SCALE GENOMIC DNA]</scope>
    <source>
        <strain evidence="3">MAFF 305830</strain>
    </source>
</reference>
<dbReference type="HOGENOM" id="CLU_316439_0_0_1"/>
<dbReference type="Proteomes" id="UP000054097">
    <property type="component" value="Unassembled WGS sequence"/>
</dbReference>
<feature type="region of interest" description="Disordered" evidence="1">
    <location>
        <begin position="344"/>
        <end position="376"/>
    </location>
</feature>
<organism evidence="2 3">
    <name type="scientific">Serendipita vermifera MAFF 305830</name>
    <dbReference type="NCBI Taxonomy" id="933852"/>
    <lineage>
        <taxon>Eukaryota</taxon>
        <taxon>Fungi</taxon>
        <taxon>Dikarya</taxon>
        <taxon>Basidiomycota</taxon>
        <taxon>Agaricomycotina</taxon>
        <taxon>Agaricomycetes</taxon>
        <taxon>Sebacinales</taxon>
        <taxon>Serendipitaceae</taxon>
        <taxon>Serendipita</taxon>
    </lineage>
</organism>
<feature type="region of interest" description="Disordered" evidence="1">
    <location>
        <begin position="894"/>
        <end position="938"/>
    </location>
</feature>
<reference evidence="2 3" key="1">
    <citation type="submission" date="2014-04" db="EMBL/GenBank/DDBJ databases">
        <authorList>
            <consortium name="DOE Joint Genome Institute"/>
            <person name="Kuo A."/>
            <person name="Zuccaro A."/>
            <person name="Kohler A."/>
            <person name="Nagy L.G."/>
            <person name="Floudas D."/>
            <person name="Copeland A."/>
            <person name="Barry K.W."/>
            <person name="Cichocki N."/>
            <person name="Veneault-Fourrey C."/>
            <person name="LaButti K."/>
            <person name="Lindquist E.A."/>
            <person name="Lipzen A."/>
            <person name="Lundell T."/>
            <person name="Morin E."/>
            <person name="Murat C."/>
            <person name="Sun H."/>
            <person name="Tunlid A."/>
            <person name="Henrissat B."/>
            <person name="Grigoriev I.V."/>
            <person name="Hibbett D.S."/>
            <person name="Martin F."/>
            <person name="Nordberg H.P."/>
            <person name="Cantor M.N."/>
            <person name="Hua S.X."/>
        </authorList>
    </citation>
    <scope>NUCLEOTIDE SEQUENCE [LARGE SCALE GENOMIC DNA]</scope>
    <source>
        <strain evidence="2 3">MAFF 305830</strain>
    </source>
</reference>
<name>A0A0C2X418_SERVB</name>
<feature type="region of interest" description="Disordered" evidence="1">
    <location>
        <begin position="112"/>
        <end position="132"/>
    </location>
</feature>
<accession>A0A0C2X418</accession>
<feature type="compositionally biased region" description="Pro residues" evidence="1">
    <location>
        <begin position="353"/>
        <end position="368"/>
    </location>
</feature>
<feature type="compositionally biased region" description="Polar residues" evidence="1">
    <location>
        <begin position="87"/>
        <end position="97"/>
    </location>
</feature>
<proteinExistence type="predicted"/>
<feature type="compositionally biased region" description="Low complexity" evidence="1">
    <location>
        <begin position="213"/>
        <end position="225"/>
    </location>
</feature>
<feature type="compositionally biased region" description="Polar residues" evidence="1">
    <location>
        <begin position="45"/>
        <end position="58"/>
    </location>
</feature>
<feature type="region of interest" description="Disordered" evidence="1">
    <location>
        <begin position="74"/>
        <end position="97"/>
    </location>
</feature>
<protein>
    <submittedName>
        <fullName evidence="2">Uncharacterized protein</fullName>
    </submittedName>
</protein>
<feature type="region of interest" description="Disordered" evidence="1">
    <location>
        <begin position="145"/>
        <end position="294"/>
    </location>
</feature>
<dbReference type="EMBL" id="KN824279">
    <property type="protein sequence ID" value="KIM32933.1"/>
    <property type="molecule type" value="Genomic_DNA"/>
</dbReference>
<evidence type="ECO:0000313" key="3">
    <source>
        <dbReference type="Proteomes" id="UP000054097"/>
    </source>
</evidence>
<feature type="compositionally biased region" description="Polar residues" evidence="1">
    <location>
        <begin position="183"/>
        <end position="205"/>
    </location>
</feature>
<gene>
    <name evidence="2" type="ORF">M408DRAFT_189156</name>
</gene>
<feature type="compositionally biased region" description="Polar residues" evidence="1">
    <location>
        <begin position="226"/>
        <end position="235"/>
    </location>
</feature>
<sequence>MKISEILNNPQNVSANAQIPLHPISQPASPFPLDAQDETSPIYDPTTSQSRAAVGASTMTGNTKVTALNRVPSITAPSDFSDPLQAQVPNQSGHSTNLTSAEMQSNMYQDKSEYNDRDSGLPAHPNSLPAVLPPVYARDRLYQGHRTKASYRPQQQTSKIRLRADTENLPHKGPHKRARRNTADQSAHSQSDYPDSPHTSASSDYGQWAPYPSSNTKSSSRGSGTETSARSSLVSEPTMVLDQHGNPIEGAGDLSTYWKADGTRNDSAIPKKLPPPPGRSAGSGSSPFIAPMRSQNPISKSASIYPEPTLASVASMSSAGSSAWHSINGGSSYMNFPAAAPDDSMATPKLASLPPPPALRRPTVPKPIPTRVATAPPLPFRRRTTSASELLDHPQIRAALQKHKELSWKALQEQVGGIWEPKSETKVVFGEGAPANLMKRYSATEILDPDNWGRASRTDDASAHEQQQRIWFQVRPQMKGANEVQAFSNLRLDSPEAKPQISGAAGEAAIDEQMHIPDKPGHDKLVSASKELMVKQLFPKYEPYVPGLPAGAIYLRHDHDRFEYRPYGWGRREDYEKSENSEPPDVDPQTRALVKTPGGTLGGRFIAPNNRRLLQWSLAQARWLFVLSEAPSMERPKLPGGYSTPDRLNSFLQQGEVIQRLDGDETSACQWEWVLPIRRKLWVSPMEEIVKKCGPNAAPIWDLGGRMFWDGIAGQWKFEVGSPTREVRETIKDKDGLDREVVFDVCDGGRPRLAWDDFVSAREYLIALQRKIAKLKMRARERNAVRMPSSGTLHPPVDTHIKKEEDSESNMSGSVSGDVDVAMKEEGSDTGPRHNIPTDDGQKSAASLLNMMMSVGTGTASTRTLIATKPAEEQENAMDLDLGLHGSVSSLAPPVGRNNGFGEIDSGSPALSPTASHASTAARSISVDDDYDSPSGNG</sequence>